<name>A0A7J8T7N8_GOSDV</name>
<feature type="compositionally biased region" description="Polar residues" evidence="1">
    <location>
        <begin position="62"/>
        <end position="96"/>
    </location>
</feature>
<feature type="non-terminal residue" evidence="2">
    <location>
        <position position="145"/>
    </location>
</feature>
<keyword evidence="3" id="KW-1185">Reference proteome</keyword>
<feature type="region of interest" description="Disordered" evidence="1">
    <location>
        <begin position="21"/>
        <end position="100"/>
    </location>
</feature>
<proteinExistence type="predicted"/>
<dbReference type="AlphaFoldDB" id="A0A7J8T7N8"/>
<evidence type="ECO:0000313" key="3">
    <source>
        <dbReference type="Proteomes" id="UP000593561"/>
    </source>
</evidence>
<protein>
    <submittedName>
        <fullName evidence="2">Uncharacterized protein</fullName>
    </submittedName>
</protein>
<accession>A0A7J8T7N8</accession>
<evidence type="ECO:0000256" key="1">
    <source>
        <dbReference type="SAM" id="MobiDB-lite"/>
    </source>
</evidence>
<dbReference type="Proteomes" id="UP000593561">
    <property type="component" value="Unassembled WGS sequence"/>
</dbReference>
<comment type="caution">
    <text evidence="2">The sequence shown here is derived from an EMBL/GenBank/DDBJ whole genome shotgun (WGS) entry which is preliminary data.</text>
</comment>
<sequence length="145" mass="16301">MMDKMMESQGSIMTQLTRLLTEGKDKGKIPRVNVEEEGDDGPLYPPGFTPPHVQPQAEVYSRKSSVTIRPQQFQADASRSMNYQAGSGSSPETNPNPVVPDFDEAIEKKFKAMESTERYGRIDAKDLSLVPDLVLPYKFKMPEFE</sequence>
<organism evidence="2 3">
    <name type="scientific">Gossypium davidsonii</name>
    <name type="common">Davidson's cotton</name>
    <name type="synonym">Gossypium klotzschianum subsp. davidsonii</name>
    <dbReference type="NCBI Taxonomy" id="34287"/>
    <lineage>
        <taxon>Eukaryota</taxon>
        <taxon>Viridiplantae</taxon>
        <taxon>Streptophyta</taxon>
        <taxon>Embryophyta</taxon>
        <taxon>Tracheophyta</taxon>
        <taxon>Spermatophyta</taxon>
        <taxon>Magnoliopsida</taxon>
        <taxon>eudicotyledons</taxon>
        <taxon>Gunneridae</taxon>
        <taxon>Pentapetalae</taxon>
        <taxon>rosids</taxon>
        <taxon>malvids</taxon>
        <taxon>Malvales</taxon>
        <taxon>Malvaceae</taxon>
        <taxon>Malvoideae</taxon>
        <taxon>Gossypium</taxon>
    </lineage>
</organism>
<reference evidence="2 3" key="1">
    <citation type="journal article" date="2019" name="Genome Biol. Evol.">
        <title>Insights into the evolution of the New World diploid cottons (Gossypium, subgenus Houzingenia) based on genome sequencing.</title>
        <authorList>
            <person name="Grover C.E."/>
            <person name="Arick M.A. 2nd"/>
            <person name="Thrash A."/>
            <person name="Conover J.L."/>
            <person name="Sanders W.S."/>
            <person name="Peterson D.G."/>
            <person name="Frelichowski J.E."/>
            <person name="Scheffler J.A."/>
            <person name="Scheffler B.E."/>
            <person name="Wendel J.F."/>
        </authorList>
    </citation>
    <scope>NUCLEOTIDE SEQUENCE [LARGE SCALE GENOMIC DNA]</scope>
    <source>
        <strain evidence="2">27</strain>
        <tissue evidence="2">Leaf</tissue>
    </source>
</reference>
<evidence type="ECO:0000313" key="2">
    <source>
        <dbReference type="EMBL" id="MBA0634414.1"/>
    </source>
</evidence>
<feature type="compositionally biased region" description="Pro residues" evidence="1">
    <location>
        <begin position="43"/>
        <end position="53"/>
    </location>
</feature>
<dbReference type="EMBL" id="JABFAC010237993">
    <property type="protein sequence ID" value="MBA0634414.1"/>
    <property type="molecule type" value="Genomic_DNA"/>
</dbReference>
<gene>
    <name evidence="2" type="ORF">Godav_005180</name>
</gene>